<gene>
    <name evidence="10" type="ORF">PV04_05596</name>
</gene>
<evidence type="ECO:0000256" key="9">
    <source>
        <dbReference type="SAM" id="SignalP"/>
    </source>
</evidence>
<dbReference type="InterPro" id="IPR001128">
    <property type="entry name" value="Cyt_P450"/>
</dbReference>
<dbReference type="InterPro" id="IPR017972">
    <property type="entry name" value="Cyt_P450_CS"/>
</dbReference>
<evidence type="ECO:0000256" key="6">
    <source>
        <dbReference type="ARBA" id="ARBA00023033"/>
    </source>
</evidence>
<protein>
    <recommendedName>
        <fullName evidence="12">Cytochrome P450</fullName>
    </recommendedName>
</protein>
<feature type="signal peptide" evidence="9">
    <location>
        <begin position="1"/>
        <end position="24"/>
    </location>
</feature>
<dbReference type="Gene3D" id="1.10.630.10">
    <property type="entry name" value="Cytochrome P450"/>
    <property type="match status" value="1"/>
</dbReference>
<dbReference type="GO" id="GO:0005506">
    <property type="term" value="F:iron ion binding"/>
    <property type="evidence" value="ECO:0007669"/>
    <property type="project" value="InterPro"/>
</dbReference>
<dbReference type="SUPFAM" id="SSF48264">
    <property type="entry name" value="Cytochrome P450"/>
    <property type="match status" value="1"/>
</dbReference>
<evidence type="ECO:0000256" key="3">
    <source>
        <dbReference type="ARBA" id="ARBA00022723"/>
    </source>
</evidence>
<dbReference type="PANTHER" id="PTHR46300:SF2">
    <property type="entry name" value="CYTOCHROME P450 MONOOXYGENASE ALNH-RELATED"/>
    <property type="match status" value="1"/>
</dbReference>
<keyword evidence="4 8" id="KW-0560">Oxidoreductase</keyword>
<keyword evidence="9" id="KW-0732">Signal</keyword>
<keyword evidence="11" id="KW-1185">Reference proteome</keyword>
<evidence type="ECO:0000256" key="4">
    <source>
        <dbReference type="ARBA" id="ARBA00023002"/>
    </source>
</evidence>
<dbReference type="PRINTS" id="PR00385">
    <property type="entry name" value="P450"/>
</dbReference>
<evidence type="ECO:0000256" key="7">
    <source>
        <dbReference type="PIRSR" id="PIRSR602401-1"/>
    </source>
</evidence>
<accession>A0A0D2FNA6</accession>
<comment type="similarity">
    <text evidence="2 8">Belongs to the cytochrome P450 family.</text>
</comment>
<reference evidence="10 11" key="1">
    <citation type="submission" date="2015-01" db="EMBL/GenBank/DDBJ databases">
        <title>The Genome Sequence of Capronia semiimmersa CBS27337.</title>
        <authorList>
            <consortium name="The Broad Institute Genomics Platform"/>
            <person name="Cuomo C."/>
            <person name="de Hoog S."/>
            <person name="Gorbushina A."/>
            <person name="Stielow B."/>
            <person name="Teixiera M."/>
            <person name="Abouelleil A."/>
            <person name="Chapman S.B."/>
            <person name="Priest M."/>
            <person name="Young S.K."/>
            <person name="Wortman J."/>
            <person name="Nusbaum C."/>
            <person name="Birren B."/>
        </authorList>
    </citation>
    <scope>NUCLEOTIDE SEQUENCE [LARGE SCALE GENOMIC DNA]</scope>
    <source>
        <strain evidence="10 11">CBS 27337</strain>
    </source>
</reference>
<dbReference type="CDD" id="cd11065">
    <property type="entry name" value="CYP64-like"/>
    <property type="match status" value="1"/>
</dbReference>
<dbReference type="PANTHER" id="PTHR46300">
    <property type="entry name" value="P450, PUTATIVE (EUROFUNG)-RELATED-RELATED"/>
    <property type="match status" value="1"/>
</dbReference>
<keyword evidence="7 8" id="KW-0349">Heme</keyword>
<evidence type="ECO:0000256" key="1">
    <source>
        <dbReference type="ARBA" id="ARBA00001971"/>
    </source>
</evidence>
<sequence length="540" mass="60674">MYWSLFFVPVALVAYICFRPSTKGNLPDGPRDLVPQKEVRRTLHIQLATWAKTYGDFFSYGMGRSRVVVLSSVQAIEELLIKRGHIYSSRPTSSSQADIITGKARIVNMPYGDEFRKHRKLIHSLLGMQNAKTFLPYQEYESRQTLKNLLDSPETFYQEMSRYSASVTFSLLVGARFERPDAFLPQQIGKMMEKFFNNIRPGAWLVDRYPILNYLPRSFAPWSTAAQTIFTEIQEFWSIFLGAIETRLRDGTAPDCFLSRFLQNPEIVHFNQVERVTVTAELLTAGTETTATTLQWFFKAAVKNPKWIPAAQNEIDKVVGRSRLPDFSDRANLPYINAVVSELHRWASAAPLAFFHSTSSDDTYRGFTLPKAVTIIPNTYAIHHSEEYFPNPAEFMPGRWLPSSDPRHVQNGAKMASHLAFGAGRRECPGRHVADASLFIAISRILWAFDVSLGDHPPPGDETVGSLPVLGPAPFQCSITARSSDPETAQKIHAFAAELDPSLTVEDGSLYDVPIKKVLAKRGAEVVRHGSARRDTIRAA</sequence>
<dbReference type="GO" id="GO:0004497">
    <property type="term" value="F:monooxygenase activity"/>
    <property type="evidence" value="ECO:0007669"/>
    <property type="project" value="UniProtKB-KW"/>
</dbReference>
<dbReference type="InterPro" id="IPR002401">
    <property type="entry name" value="Cyt_P450_E_grp-I"/>
</dbReference>
<organism evidence="10 11">
    <name type="scientific">Phialophora macrospora</name>
    <dbReference type="NCBI Taxonomy" id="1851006"/>
    <lineage>
        <taxon>Eukaryota</taxon>
        <taxon>Fungi</taxon>
        <taxon>Dikarya</taxon>
        <taxon>Ascomycota</taxon>
        <taxon>Pezizomycotina</taxon>
        <taxon>Eurotiomycetes</taxon>
        <taxon>Chaetothyriomycetidae</taxon>
        <taxon>Chaetothyriales</taxon>
        <taxon>Herpotrichiellaceae</taxon>
        <taxon>Phialophora</taxon>
    </lineage>
</organism>
<dbReference type="EMBL" id="KN846958">
    <property type="protein sequence ID" value="KIW69738.1"/>
    <property type="molecule type" value="Genomic_DNA"/>
</dbReference>
<evidence type="ECO:0000256" key="8">
    <source>
        <dbReference type="RuleBase" id="RU000461"/>
    </source>
</evidence>
<keyword evidence="3 7" id="KW-0479">Metal-binding</keyword>
<dbReference type="HOGENOM" id="CLU_001570_2_1_1"/>
<keyword evidence="6 8" id="KW-0503">Monooxygenase</keyword>
<proteinExistence type="inferred from homology"/>
<dbReference type="AlphaFoldDB" id="A0A0D2FNA6"/>
<dbReference type="PRINTS" id="PR00463">
    <property type="entry name" value="EP450I"/>
</dbReference>
<keyword evidence="5 7" id="KW-0408">Iron</keyword>
<dbReference type="InterPro" id="IPR036396">
    <property type="entry name" value="Cyt_P450_sf"/>
</dbReference>
<feature type="chain" id="PRO_5002242242" description="Cytochrome P450" evidence="9">
    <location>
        <begin position="25"/>
        <end position="540"/>
    </location>
</feature>
<dbReference type="GO" id="GO:0020037">
    <property type="term" value="F:heme binding"/>
    <property type="evidence" value="ECO:0007669"/>
    <property type="project" value="InterPro"/>
</dbReference>
<dbReference type="PROSITE" id="PS00086">
    <property type="entry name" value="CYTOCHROME_P450"/>
    <property type="match status" value="1"/>
</dbReference>
<name>A0A0D2FNA6_9EURO</name>
<evidence type="ECO:0000313" key="11">
    <source>
        <dbReference type="Proteomes" id="UP000054266"/>
    </source>
</evidence>
<dbReference type="Proteomes" id="UP000054266">
    <property type="component" value="Unassembled WGS sequence"/>
</dbReference>
<comment type="cofactor">
    <cofactor evidence="1 7">
        <name>heme</name>
        <dbReference type="ChEBI" id="CHEBI:30413"/>
    </cofactor>
</comment>
<evidence type="ECO:0000313" key="10">
    <source>
        <dbReference type="EMBL" id="KIW69738.1"/>
    </source>
</evidence>
<dbReference type="STRING" id="5601.A0A0D2FNA6"/>
<dbReference type="GO" id="GO:0016705">
    <property type="term" value="F:oxidoreductase activity, acting on paired donors, with incorporation or reduction of molecular oxygen"/>
    <property type="evidence" value="ECO:0007669"/>
    <property type="project" value="InterPro"/>
</dbReference>
<dbReference type="InterPro" id="IPR050364">
    <property type="entry name" value="Cytochrome_P450_fung"/>
</dbReference>
<feature type="binding site" description="axial binding residue" evidence="7">
    <location>
        <position position="428"/>
    </location>
    <ligand>
        <name>heme</name>
        <dbReference type="ChEBI" id="CHEBI:30413"/>
    </ligand>
    <ligandPart>
        <name>Fe</name>
        <dbReference type="ChEBI" id="CHEBI:18248"/>
    </ligandPart>
</feature>
<dbReference type="Pfam" id="PF00067">
    <property type="entry name" value="p450"/>
    <property type="match status" value="1"/>
</dbReference>
<evidence type="ECO:0000256" key="5">
    <source>
        <dbReference type="ARBA" id="ARBA00023004"/>
    </source>
</evidence>
<evidence type="ECO:0000256" key="2">
    <source>
        <dbReference type="ARBA" id="ARBA00010617"/>
    </source>
</evidence>
<evidence type="ECO:0008006" key="12">
    <source>
        <dbReference type="Google" id="ProtNLM"/>
    </source>
</evidence>